<keyword evidence="3" id="KW-1185">Reference proteome</keyword>
<evidence type="ECO:0000313" key="3">
    <source>
        <dbReference type="Proteomes" id="UP000717585"/>
    </source>
</evidence>
<feature type="transmembrane region" description="Helical" evidence="1">
    <location>
        <begin position="396"/>
        <end position="418"/>
    </location>
</feature>
<dbReference type="GO" id="GO:0008233">
    <property type="term" value="F:peptidase activity"/>
    <property type="evidence" value="ECO:0007669"/>
    <property type="project" value="UniProtKB-KW"/>
</dbReference>
<evidence type="ECO:0000313" key="2">
    <source>
        <dbReference type="EMBL" id="KAG9393628.1"/>
    </source>
</evidence>
<dbReference type="InterPro" id="IPR026898">
    <property type="entry name" value="PrsW"/>
</dbReference>
<dbReference type="AlphaFoldDB" id="A0A8J6ATE0"/>
<keyword evidence="2" id="KW-0378">Hydrolase</keyword>
<sequence length="487" mass="53520">MDRVEWTVRSFWRSPERGQAGLAEPRSYERMNGNYPNAGYPPAYPNMPAPVSSDDAYSTPAVMIRAFVNMAYSFIVQPFMGFGVCTYMMVGFIVLSIVSLIACIIGSMNVVFGLIAMVLSIVTIVLLATILFALTKWYYHYTKSCANAADIKEFSIAEYMPKAYMAVQCHTDTVPPPPAALLSVEVQHRIVFFLVLIAGMFVMFIITSILGFVSYVAVLAGIIIFLPCACFALPMAVTAPAIGWYGFARLFNPVHRGPTWMIMVAFGWGVVATLVAIINTIIGEWLGQYAGLSAILSAPLFEESFKTIGVLALWYAIRDEYEGALYGLAVGLGFATAETVNYSLSGPISLFMRPLIVFQIHTMGPMLLGSIIGLVRANWVGRIMMNAEESTKKIATVVFGAVCCPIAIVFGMFCHFVSNGSTMLPSLLSLSVFFWDFAVWIVHVTVMLTMIGLSWWRMSHEDVSKPKIQEQGSFVLPPQIGQGQLLA</sequence>
<feature type="transmembrane region" description="Helical" evidence="1">
    <location>
        <begin position="324"/>
        <end position="344"/>
    </location>
</feature>
<dbReference type="Proteomes" id="UP000717585">
    <property type="component" value="Unassembled WGS sequence"/>
</dbReference>
<name>A0A8J6ATE0_9EUKA</name>
<dbReference type="GO" id="GO:0006508">
    <property type="term" value="P:proteolysis"/>
    <property type="evidence" value="ECO:0007669"/>
    <property type="project" value="UniProtKB-KW"/>
</dbReference>
<dbReference type="EMBL" id="JAHDYR010000022">
    <property type="protein sequence ID" value="KAG9393628.1"/>
    <property type="molecule type" value="Genomic_DNA"/>
</dbReference>
<feature type="transmembrane region" description="Helical" evidence="1">
    <location>
        <begin position="190"/>
        <end position="213"/>
    </location>
</feature>
<keyword evidence="1" id="KW-0812">Transmembrane</keyword>
<keyword evidence="1" id="KW-0472">Membrane</keyword>
<keyword evidence="1" id="KW-1133">Transmembrane helix</keyword>
<keyword evidence="2" id="KW-0645">Protease</keyword>
<gene>
    <name evidence="2" type="ORF">J8273_4928</name>
</gene>
<protein>
    <submittedName>
        <fullName evidence="2">Protease PrsW</fullName>
    </submittedName>
</protein>
<comment type="caution">
    <text evidence="2">The sequence shown here is derived from an EMBL/GenBank/DDBJ whole genome shotgun (WGS) entry which is preliminary data.</text>
</comment>
<feature type="transmembrane region" description="Helical" evidence="1">
    <location>
        <begin position="219"/>
        <end position="247"/>
    </location>
</feature>
<feature type="transmembrane region" description="Helical" evidence="1">
    <location>
        <begin position="356"/>
        <end position="375"/>
    </location>
</feature>
<dbReference type="PANTHER" id="PTHR36844">
    <property type="entry name" value="PROTEASE PRSW"/>
    <property type="match status" value="1"/>
</dbReference>
<dbReference type="Pfam" id="PF13367">
    <property type="entry name" value="PrsW-protease"/>
    <property type="match status" value="1"/>
</dbReference>
<feature type="transmembrane region" description="Helical" evidence="1">
    <location>
        <begin position="294"/>
        <end position="317"/>
    </location>
</feature>
<feature type="transmembrane region" description="Helical" evidence="1">
    <location>
        <begin position="259"/>
        <end position="282"/>
    </location>
</feature>
<feature type="transmembrane region" description="Helical" evidence="1">
    <location>
        <begin position="87"/>
        <end position="108"/>
    </location>
</feature>
<proteinExistence type="predicted"/>
<dbReference type="PANTHER" id="PTHR36844:SF1">
    <property type="entry name" value="PROTEASE PRSW"/>
    <property type="match status" value="1"/>
</dbReference>
<evidence type="ECO:0000256" key="1">
    <source>
        <dbReference type="SAM" id="Phobius"/>
    </source>
</evidence>
<feature type="transmembrane region" description="Helical" evidence="1">
    <location>
        <begin position="114"/>
        <end position="134"/>
    </location>
</feature>
<accession>A0A8J6ATE0</accession>
<reference evidence="2" key="1">
    <citation type="submission" date="2021-05" db="EMBL/GenBank/DDBJ databases">
        <title>A free-living protist that lacks canonical eukaryotic 1 DNA replication and segregation systems.</title>
        <authorList>
            <person name="Salas-Leiva D.E."/>
            <person name="Tromer E.C."/>
            <person name="Curtis B.A."/>
            <person name="Jerlstrom-Hultqvist J."/>
            <person name="Kolisko M."/>
            <person name="Yi Z."/>
            <person name="Salas-Leiva J.S."/>
            <person name="Gallot-Lavallee L."/>
            <person name="Kops G.J.P.L."/>
            <person name="Archibald J.M."/>
            <person name="Simpson A.G.B."/>
            <person name="Roger A.J."/>
        </authorList>
    </citation>
    <scope>NUCLEOTIDE SEQUENCE</scope>
    <source>
        <strain evidence="2">BICM</strain>
    </source>
</reference>
<feature type="transmembrane region" description="Helical" evidence="1">
    <location>
        <begin position="438"/>
        <end position="456"/>
    </location>
</feature>
<organism evidence="2 3">
    <name type="scientific">Carpediemonas membranifera</name>
    <dbReference type="NCBI Taxonomy" id="201153"/>
    <lineage>
        <taxon>Eukaryota</taxon>
        <taxon>Metamonada</taxon>
        <taxon>Carpediemonas-like organisms</taxon>
        <taxon>Carpediemonas</taxon>
    </lineage>
</organism>